<accession>R2VJD7</accession>
<dbReference type="GO" id="GO:0000287">
    <property type="term" value="F:magnesium ion binding"/>
    <property type="evidence" value="ECO:0007669"/>
    <property type="project" value="TreeGrafter"/>
</dbReference>
<evidence type="ECO:0000313" key="2">
    <source>
        <dbReference type="EMBL" id="EOW79445.1"/>
    </source>
</evidence>
<dbReference type="HOGENOM" id="CLU_044146_7_0_9"/>
<dbReference type="Proteomes" id="UP000014160">
    <property type="component" value="Unassembled WGS sequence"/>
</dbReference>
<dbReference type="NCBIfam" id="TIGR01484">
    <property type="entry name" value="HAD-SF-IIB"/>
    <property type="match status" value="1"/>
</dbReference>
<reference evidence="1 3" key="1">
    <citation type="submission" date="2013-02" db="EMBL/GenBank/DDBJ databases">
        <title>The Genome Sequence of Enterococcus gilvus ATCC BAA-350.</title>
        <authorList>
            <consortium name="The Broad Institute Genome Sequencing Platform"/>
            <consortium name="The Broad Institute Genome Sequencing Center for Infectious Disease"/>
            <person name="Earl A.M."/>
            <person name="Gilmore M.S."/>
            <person name="Lebreton F."/>
            <person name="Walker B."/>
            <person name="Young S.K."/>
            <person name="Zeng Q."/>
            <person name="Gargeya S."/>
            <person name="Fitzgerald M."/>
            <person name="Haas B."/>
            <person name="Abouelleil A."/>
            <person name="Alvarado L."/>
            <person name="Arachchi H.M."/>
            <person name="Berlin A.M."/>
            <person name="Chapman S.B."/>
            <person name="Dewar J."/>
            <person name="Goldberg J."/>
            <person name="Griggs A."/>
            <person name="Gujja S."/>
            <person name="Hansen M."/>
            <person name="Howarth C."/>
            <person name="Imamovic A."/>
            <person name="Larimer J."/>
            <person name="McCowan C."/>
            <person name="Murphy C."/>
            <person name="Neiman D."/>
            <person name="Pearson M."/>
            <person name="Priest M."/>
            <person name="Roberts A."/>
            <person name="Saif S."/>
            <person name="Shea T."/>
            <person name="Sisk P."/>
            <person name="Sykes S."/>
            <person name="Wortman J."/>
            <person name="Nusbaum C."/>
            <person name="Birren B."/>
        </authorList>
    </citation>
    <scope>NUCLEOTIDE SEQUENCE [LARGE SCALE GENOMIC DNA]</scope>
    <source>
        <strain evidence="1 3">ATCC BAA-350</strain>
    </source>
</reference>
<dbReference type="InterPro" id="IPR023214">
    <property type="entry name" value="HAD_sf"/>
</dbReference>
<dbReference type="SFLD" id="SFLDS00003">
    <property type="entry name" value="Haloacid_Dehalogenase"/>
    <property type="match status" value="1"/>
</dbReference>
<dbReference type="OrthoDB" id="9810101at2"/>
<dbReference type="Proteomes" id="UP000013750">
    <property type="component" value="Unassembled WGS sequence"/>
</dbReference>
<dbReference type="PANTHER" id="PTHR10000">
    <property type="entry name" value="PHOSPHOSERINE PHOSPHATASE"/>
    <property type="match status" value="1"/>
</dbReference>
<dbReference type="NCBIfam" id="TIGR00099">
    <property type="entry name" value="Cof-subfamily"/>
    <property type="match status" value="1"/>
</dbReference>
<dbReference type="PATRIC" id="fig|1158614.3.peg.805"/>
<evidence type="ECO:0000313" key="3">
    <source>
        <dbReference type="Proteomes" id="UP000013750"/>
    </source>
</evidence>
<protein>
    <submittedName>
        <fullName evidence="1">Cof-like hydrolase</fullName>
    </submittedName>
</protein>
<reference evidence="2 4" key="2">
    <citation type="submission" date="2013-03" db="EMBL/GenBank/DDBJ databases">
        <title>The Genome Sequence of Enterococcus gilvus ATCC BAA-350 (PacBio/Illumina hybrid assembly).</title>
        <authorList>
            <consortium name="The Broad Institute Genomics Platform"/>
            <consortium name="The Broad Institute Genome Sequencing Center for Infectious Disease"/>
            <person name="Earl A."/>
            <person name="Russ C."/>
            <person name="Gilmore M."/>
            <person name="Surin D."/>
            <person name="Walker B."/>
            <person name="Young S."/>
            <person name="Zeng Q."/>
            <person name="Gargeya S."/>
            <person name="Fitzgerald M."/>
            <person name="Haas B."/>
            <person name="Abouelleil A."/>
            <person name="Allen A.W."/>
            <person name="Alvarado L."/>
            <person name="Arachchi H.M."/>
            <person name="Berlin A.M."/>
            <person name="Chapman S.B."/>
            <person name="Gainer-Dewar J."/>
            <person name="Goldberg J."/>
            <person name="Griggs A."/>
            <person name="Gujja S."/>
            <person name="Hansen M."/>
            <person name="Howarth C."/>
            <person name="Imamovic A."/>
            <person name="Ireland A."/>
            <person name="Larimer J."/>
            <person name="McCowan C."/>
            <person name="Murphy C."/>
            <person name="Pearson M."/>
            <person name="Poon T.W."/>
            <person name="Priest M."/>
            <person name="Roberts A."/>
            <person name="Saif S."/>
            <person name="Shea T."/>
            <person name="Sisk P."/>
            <person name="Sykes S."/>
            <person name="Wortman J."/>
            <person name="Nusbaum C."/>
            <person name="Birren B."/>
        </authorList>
    </citation>
    <scope>NUCLEOTIDE SEQUENCE [LARGE SCALE GENOMIC DNA]</scope>
    <source>
        <strain evidence="2 4">ATCC BAA-350</strain>
    </source>
</reference>
<dbReference type="InterPro" id="IPR000150">
    <property type="entry name" value="Cof"/>
</dbReference>
<evidence type="ECO:0000313" key="1">
    <source>
        <dbReference type="EMBL" id="EOI57801.1"/>
    </source>
</evidence>
<dbReference type="Gene3D" id="3.30.1240.10">
    <property type="match status" value="1"/>
</dbReference>
<keyword evidence="1" id="KW-0378">Hydrolase</keyword>
<dbReference type="PROSITE" id="PS01229">
    <property type="entry name" value="COF_2"/>
    <property type="match status" value="1"/>
</dbReference>
<dbReference type="EMBL" id="AJDQ01000004">
    <property type="protein sequence ID" value="EOI57801.1"/>
    <property type="molecule type" value="Genomic_DNA"/>
</dbReference>
<evidence type="ECO:0000313" key="4">
    <source>
        <dbReference type="Proteomes" id="UP000014160"/>
    </source>
</evidence>
<keyword evidence="4" id="KW-1185">Reference proteome</keyword>
<dbReference type="EMBL" id="ASWH01000002">
    <property type="protein sequence ID" value="EOW79445.1"/>
    <property type="molecule type" value="Genomic_DNA"/>
</dbReference>
<comment type="caution">
    <text evidence="1">The sequence shown here is derived from an EMBL/GenBank/DDBJ whole genome shotgun (WGS) entry which is preliminary data.</text>
</comment>
<dbReference type="Gene3D" id="3.40.50.1000">
    <property type="entry name" value="HAD superfamily/HAD-like"/>
    <property type="match status" value="1"/>
</dbReference>
<dbReference type="RefSeq" id="WP_010779225.1">
    <property type="nucleotide sequence ID" value="NZ_ASWH01000002.1"/>
</dbReference>
<organism evidence="1 3">
    <name type="scientific">Enterococcus gilvus ATCC BAA-350</name>
    <dbReference type="NCBI Taxonomy" id="1158614"/>
    <lineage>
        <taxon>Bacteria</taxon>
        <taxon>Bacillati</taxon>
        <taxon>Bacillota</taxon>
        <taxon>Bacilli</taxon>
        <taxon>Lactobacillales</taxon>
        <taxon>Enterococcaceae</taxon>
        <taxon>Enterococcus</taxon>
    </lineage>
</organism>
<dbReference type="PANTHER" id="PTHR10000:SF25">
    <property type="entry name" value="PHOSPHATASE YKRA-RELATED"/>
    <property type="match status" value="1"/>
</dbReference>
<dbReference type="eggNOG" id="COG0561">
    <property type="taxonomic scope" value="Bacteria"/>
</dbReference>
<dbReference type="AlphaFoldDB" id="R2VJD7"/>
<name>R2VJD7_9ENTE</name>
<dbReference type="SUPFAM" id="SSF56784">
    <property type="entry name" value="HAD-like"/>
    <property type="match status" value="1"/>
</dbReference>
<sequence>MKKVVFFDLDGTLCSGGSLQVEPEVLTAFEVLRKTEVLPIIATGRSYYEVAELLDLLKVEHYILSNGCFIRFGEKILQNVGFTPQEIEAILAIASENQIAAGYFNQKGFAVSQLSEVVEAHVSYMGITDVPIAPRFYQQNFVNFMNLYLSEEAEERIYPKIKHLADVVRFAPLAIDVLPKKVSKGTAIQRLLKELSSTELEIYAFGDQMNDHSMFELADYSVAMKQGSSALKQQATYVAKTEKGVLEGLKHYHLLP</sequence>
<proteinExistence type="predicted"/>
<dbReference type="InterPro" id="IPR006379">
    <property type="entry name" value="HAD-SF_hydro_IIB"/>
</dbReference>
<gene>
    <name evidence="2" type="ORF">I592_03585</name>
    <name evidence="1" type="ORF">UKC_00776</name>
</gene>
<dbReference type="GO" id="GO:0016791">
    <property type="term" value="F:phosphatase activity"/>
    <property type="evidence" value="ECO:0007669"/>
    <property type="project" value="UniProtKB-ARBA"/>
</dbReference>
<dbReference type="SFLD" id="SFLDG01140">
    <property type="entry name" value="C2.B:_Phosphomannomutase_and_P"/>
    <property type="match status" value="1"/>
</dbReference>
<dbReference type="InterPro" id="IPR036412">
    <property type="entry name" value="HAD-like_sf"/>
</dbReference>
<dbReference type="GO" id="GO:0005829">
    <property type="term" value="C:cytosol"/>
    <property type="evidence" value="ECO:0007669"/>
    <property type="project" value="TreeGrafter"/>
</dbReference>
<dbReference type="Pfam" id="PF08282">
    <property type="entry name" value="Hydrolase_3"/>
    <property type="match status" value="1"/>
</dbReference>